<reference evidence="1" key="1">
    <citation type="journal article" date="2017" name="Gigascience">
        <title>The first near-complete assembly of the hexaploid bread wheat genome, Triticum aestivum.</title>
        <authorList>
            <person name="Zimin A.V."/>
            <person name="Puiu D."/>
            <person name="Hall R."/>
            <person name="Kingan S."/>
            <person name="Clavijo B.J."/>
            <person name="Salzberg S.L."/>
        </authorList>
    </citation>
    <scope>NUCLEOTIDE SEQUENCE</scope>
    <source>
        <tissue evidence="1">Leaf</tissue>
    </source>
</reference>
<proteinExistence type="predicted"/>
<accession>A0A9R1K5I4</accession>
<dbReference type="Proteomes" id="UP000815260">
    <property type="component" value="Chromosome 4A"/>
</dbReference>
<dbReference type="EMBL" id="CM022220">
    <property type="protein sequence ID" value="KAF7041635.1"/>
    <property type="molecule type" value="Genomic_DNA"/>
</dbReference>
<gene>
    <name evidence="1" type="ORF">CFC21_051402</name>
</gene>
<protein>
    <submittedName>
        <fullName evidence="1">Uncharacterized protein</fullName>
    </submittedName>
</protein>
<reference evidence="1" key="2">
    <citation type="submission" date="2020-03" db="EMBL/GenBank/DDBJ databases">
        <title>The second near-complete assembly of the hexaploid bread wheat (Triticum aestivum) genome.</title>
        <authorList>
            <person name="Zimin A.V."/>
            <person name="Puiu D."/>
            <person name="Shumante A."/>
            <person name="Alonge M."/>
            <person name="Salzberg S.L."/>
        </authorList>
    </citation>
    <scope>NUCLEOTIDE SEQUENCE</scope>
    <source>
        <tissue evidence="1">Leaf</tissue>
    </source>
</reference>
<dbReference type="AlphaFoldDB" id="A0A9R1K5I4"/>
<feature type="non-terminal residue" evidence="1">
    <location>
        <position position="1"/>
    </location>
</feature>
<comment type="caution">
    <text evidence="1">The sequence shown here is derived from an EMBL/GenBank/DDBJ whole genome shotgun (WGS) entry which is preliminary data.</text>
</comment>
<organism evidence="1">
    <name type="scientific">Triticum aestivum</name>
    <name type="common">Wheat</name>
    <dbReference type="NCBI Taxonomy" id="4565"/>
    <lineage>
        <taxon>Eukaryota</taxon>
        <taxon>Viridiplantae</taxon>
        <taxon>Streptophyta</taxon>
        <taxon>Embryophyta</taxon>
        <taxon>Tracheophyta</taxon>
        <taxon>Spermatophyta</taxon>
        <taxon>Magnoliopsida</taxon>
        <taxon>Liliopsida</taxon>
        <taxon>Poales</taxon>
        <taxon>Poaceae</taxon>
        <taxon>BOP clade</taxon>
        <taxon>Pooideae</taxon>
        <taxon>Triticodae</taxon>
        <taxon>Triticeae</taxon>
        <taxon>Triticinae</taxon>
        <taxon>Triticum</taxon>
    </lineage>
</organism>
<sequence length="73" mass="8090">VVRLSGVRHDGFFNVGFALKKVVAEILEAAGSIELHPKIGQVQIDAGPVWKEDRCRLHEGHYNVSFVYSVSRG</sequence>
<evidence type="ECO:0000313" key="1">
    <source>
        <dbReference type="EMBL" id="KAF7041635.1"/>
    </source>
</evidence>
<feature type="non-terminal residue" evidence="1">
    <location>
        <position position="73"/>
    </location>
</feature>
<name>A0A9R1K5I4_WHEAT</name>